<gene>
    <name evidence="3" type="ORF">N425_03325</name>
</gene>
<dbReference type="SMART" id="SM00850">
    <property type="entry name" value="LytTR"/>
    <property type="match status" value="1"/>
</dbReference>
<organism evidence="3 4">
    <name type="scientific">Tannerella sp. oral taxon BU063 isolate Cell 2</name>
    <dbReference type="NCBI Taxonomy" id="1411148"/>
    <lineage>
        <taxon>Bacteria</taxon>
        <taxon>Pseudomonadati</taxon>
        <taxon>Bacteroidota</taxon>
        <taxon>Bacteroidia</taxon>
        <taxon>Bacteroidales</taxon>
        <taxon>Tannerellaceae</taxon>
        <taxon>Tannerella</taxon>
    </lineage>
</organism>
<feature type="domain" description="HTH LytTR-type" evidence="2">
    <location>
        <begin position="5"/>
        <end position="117"/>
    </location>
</feature>
<dbReference type="PANTHER" id="PTHR37299">
    <property type="entry name" value="TRANSCRIPTIONAL REGULATOR-RELATED"/>
    <property type="match status" value="1"/>
</dbReference>
<protein>
    <submittedName>
        <fullName evidence="3">Iron ABC transporter</fullName>
    </submittedName>
</protein>
<evidence type="ECO:0000256" key="1">
    <source>
        <dbReference type="SAM" id="MobiDB-lite"/>
    </source>
</evidence>
<dbReference type="PATRIC" id="fig|1411148.3.peg.422"/>
<dbReference type="InterPro" id="IPR046947">
    <property type="entry name" value="LytR-like"/>
</dbReference>
<reference evidence="3 4" key="1">
    <citation type="submission" date="2013-11" db="EMBL/GenBank/DDBJ databases">
        <title>Single cell genomics of uncultured Tannerella BU063 (oral taxon 286).</title>
        <authorList>
            <person name="Beall C.J."/>
            <person name="Campbell A.G."/>
            <person name="Griffen A.L."/>
            <person name="Podar M."/>
            <person name="Leys E.J."/>
        </authorList>
    </citation>
    <scope>NUCLEOTIDE SEQUENCE [LARGE SCALE GENOMIC DNA]</scope>
    <source>
        <strain evidence="3">Cell 2</strain>
    </source>
</reference>
<evidence type="ECO:0000313" key="3">
    <source>
        <dbReference type="EMBL" id="ETK02617.1"/>
    </source>
</evidence>
<dbReference type="GO" id="GO:0003677">
    <property type="term" value="F:DNA binding"/>
    <property type="evidence" value="ECO:0007669"/>
    <property type="project" value="InterPro"/>
</dbReference>
<dbReference type="AlphaFoldDB" id="W2C802"/>
<proteinExistence type="predicted"/>
<dbReference type="Gene3D" id="2.40.50.1020">
    <property type="entry name" value="LytTr DNA-binding domain"/>
    <property type="match status" value="1"/>
</dbReference>
<dbReference type="PANTHER" id="PTHR37299:SF1">
    <property type="entry name" value="STAGE 0 SPORULATION PROTEIN A HOMOLOG"/>
    <property type="match status" value="1"/>
</dbReference>
<evidence type="ECO:0000259" key="2">
    <source>
        <dbReference type="PROSITE" id="PS50930"/>
    </source>
</evidence>
<evidence type="ECO:0000313" key="4">
    <source>
        <dbReference type="Proteomes" id="UP000018837"/>
    </source>
</evidence>
<dbReference type="InterPro" id="IPR007492">
    <property type="entry name" value="LytTR_DNA-bd_dom"/>
</dbReference>
<sequence>MDRHLIIKTRDELLRLRINNILYLEADRNYTRLLLTEGIQFTFAINLGRIEEMLNKQTAGSNSPLVRVGKSYIVNKNYILHINLPKQKMLMLVPGGKPRELVISRDPLKMMKDRLEQEALAGTATPTPSTAPEKP</sequence>
<comment type="caution">
    <text evidence="3">The sequence shown here is derived from an EMBL/GenBank/DDBJ whole genome shotgun (WGS) entry which is preliminary data.</text>
</comment>
<feature type="region of interest" description="Disordered" evidence="1">
    <location>
        <begin position="114"/>
        <end position="135"/>
    </location>
</feature>
<dbReference type="Pfam" id="PF04397">
    <property type="entry name" value="LytTR"/>
    <property type="match status" value="1"/>
</dbReference>
<name>W2C802_9BACT</name>
<accession>W2C802</accession>
<dbReference type="Proteomes" id="UP000018837">
    <property type="component" value="Unassembled WGS sequence"/>
</dbReference>
<dbReference type="GO" id="GO:0000156">
    <property type="term" value="F:phosphorelay response regulator activity"/>
    <property type="evidence" value="ECO:0007669"/>
    <property type="project" value="InterPro"/>
</dbReference>
<dbReference type="PROSITE" id="PS50930">
    <property type="entry name" value="HTH_LYTTR"/>
    <property type="match status" value="1"/>
</dbReference>
<dbReference type="EMBL" id="AYUF01000316">
    <property type="protein sequence ID" value="ETK02617.1"/>
    <property type="molecule type" value="Genomic_DNA"/>
</dbReference>
<feature type="compositionally biased region" description="Low complexity" evidence="1">
    <location>
        <begin position="119"/>
        <end position="135"/>
    </location>
</feature>